<keyword evidence="2" id="KW-1185">Reference proteome</keyword>
<sequence>TVMVLKTAINGYLNQLNALDEIEIIVCGGASHGKSSIINNCVTALNGHYCQVANIGFGREQITKQ</sequence>
<gene>
    <name evidence="1" type="ORF">ACJMK2_024850</name>
</gene>
<feature type="non-terminal residue" evidence="1">
    <location>
        <position position="65"/>
    </location>
</feature>
<accession>A0ABD3XIH8</accession>
<protein>
    <submittedName>
        <fullName evidence="1">Uncharacterized protein</fullName>
    </submittedName>
</protein>
<name>A0ABD3XIH8_SINWO</name>
<dbReference type="EMBL" id="JBJQND010000002">
    <property type="protein sequence ID" value="KAL3884740.1"/>
    <property type="molecule type" value="Genomic_DNA"/>
</dbReference>
<dbReference type="AlphaFoldDB" id="A0ABD3XIH8"/>
<reference evidence="1 2" key="1">
    <citation type="submission" date="2024-11" db="EMBL/GenBank/DDBJ databases">
        <title>Chromosome-level genome assembly of the freshwater bivalve Anodonta woodiana.</title>
        <authorList>
            <person name="Chen X."/>
        </authorList>
    </citation>
    <scope>NUCLEOTIDE SEQUENCE [LARGE SCALE GENOMIC DNA]</scope>
    <source>
        <strain evidence="1">MN2024</strain>
        <tissue evidence="1">Gills</tissue>
    </source>
</reference>
<proteinExistence type="predicted"/>
<dbReference type="Proteomes" id="UP001634394">
    <property type="component" value="Unassembled WGS sequence"/>
</dbReference>
<feature type="non-terminal residue" evidence="1">
    <location>
        <position position="1"/>
    </location>
</feature>
<evidence type="ECO:0000313" key="2">
    <source>
        <dbReference type="Proteomes" id="UP001634394"/>
    </source>
</evidence>
<evidence type="ECO:0000313" key="1">
    <source>
        <dbReference type="EMBL" id="KAL3884740.1"/>
    </source>
</evidence>
<comment type="caution">
    <text evidence="1">The sequence shown here is derived from an EMBL/GenBank/DDBJ whole genome shotgun (WGS) entry which is preliminary data.</text>
</comment>
<organism evidence="1 2">
    <name type="scientific">Sinanodonta woodiana</name>
    <name type="common">Chinese pond mussel</name>
    <name type="synonym">Anodonta woodiana</name>
    <dbReference type="NCBI Taxonomy" id="1069815"/>
    <lineage>
        <taxon>Eukaryota</taxon>
        <taxon>Metazoa</taxon>
        <taxon>Spiralia</taxon>
        <taxon>Lophotrochozoa</taxon>
        <taxon>Mollusca</taxon>
        <taxon>Bivalvia</taxon>
        <taxon>Autobranchia</taxon>
        <taxon>Heteroconchia</taxon>
        <taxon>Palaeoheterodonta</taxon>
        <taxon>Unionida</taxon>
        <taxon>Unionoidea</taxon>
        <taxon>Unionidae</taxon>
        <taxon>Unioninae</taxon>
        <taxon>Sinanodonta</taxon>
    </lineage>
</organism>